<feature type="transmembrane region" description="Helical" evidence="3">
    <location>
        <begin position="16"/>
        <end position="37"/>
    </location>
</feature>
<dbReference type="EMBL" id="FOEN01000001">
    <property type="protein sequence ID" value="SEP68781.1"/>
    <property type="molecule type" value="Genomic_DNA"/>
</dbReference>
<evidence type="ECO:0000256" key="3">
    <source>
        <dbReference type="SAM" id="Phobius"/>
    </source>
</evidence>
<dbReference type="InterPro" id="IPR003646">
    <property type="entry name" value="SH3-like_bac-type"/>
</dbReference>
<evidence type="ECO:0000313" key="5">
    <source>
        <dbReference type="EMBL" id="SEP68781.1"/>
    </source>
</evidence>
<keyword evidence="2" id="KW-0961">Cell wall biogenesis/degradation</keyword>
<accession>A0A1H8ZWX9</accession>
<dbReference type="RefSeq" id="WP_092570161.1">
    <property type="nucleotide sequence ID" value="NZ_CALUDV010000020.1"/>
</dbReference>
<dbReference type="SUPFAM" id="SSF53187">
    <property type="entry name" value="Zn-dependent exopeptidases"/>
    <property type="match status" value="1"/>
</dbReference>
<dbReference type="CDD" id="cd02696">
    <property type="entry name" value="MurNAc-LAA"/>
    <property type="match status" value="1"/>
</dbReference>
<dbReference type="PANTHER" id="PTHR30404">
    <property type="entry name" value="N-ACETYLMURAMOYL-L-ALANINE AMIDASE"/>
    <property type="match status" value="1"/>
</dbReference>
<dbReference type="GO" id="GO:0008745">
    <property type="term" value="F:N-acetylmuramoyl-L-alanine amidase activity"/>
    <property type="evidence" value="ECO:0007669"/>
    <property type="project" value="InterPro"/>
</dbReference>
<proteinExistence type="predicted"/>
<dbReference type="SMART" id="SM00646">
    <property type="entry name" value="Ami_3"/>
    <property type="match status" value="1"/>
</dbReference>
<dbReference type="Proteomes" id="UP000198833">
    <property type="component" value="Unassembled WGS sequence"/>
</dbReference>
<keyword evidence="3" id="KW-1133">Transmembrane helix</keyword>
<gene>
    <name evidence="5" type="ORF">SAMN04488558_101359</name>
</gene>
<reference evidence="5 6" key="1">
    <citation type="submission" date="2016-10" db="EMBL/GenBank/DDBJ databases">
        <authorList>
            <person name="de Groot N.N."/>
        </authorList>
    </citation>
    <scope>NUCLEOTIDE SEQUENCE [LARGE SCALE GENOMIC DNA]</scope>
    <source>
        <strain evidence="5 6">DSM 15695</strain>
    </source>
</reference>
<keyword evidence="3" id="KW-0812">Transmembrane</keyword>
<feature type="domain" description="MurNAc-LAA" evidence="4">
    <location>
        <begin position="333"/>
        <end position="440"/>
    </location>
</feature>
<keyword evidence="1" id="KW-0378">Hydrolase</keyword>
<organism evidence="5 6">
    <name type="scientific">Ignavigranum ruoffiae</name>
    <dbReference type="NCBI Taxonomy" id="89093"/>
    <lineage>
        <taxon>Bacteria</taxon>
        <taxon>Bacillati</taxon>
        <taxon>Bacillota</taxon>
        <taxon>Bacilli</taxon>
        <taxon>Lactobacillales</taxon>
        <taxon>Aerococcaceae</taxon>
        <taxon>Ignavigranum</taxon>
    </lineage>
</organism>
<dbReference type="GO" id="GO:0071555">
    <property type="term" value="P:cell wall organization"/>
    <property type="evidence" value="ECO:0007669"/>
    <property type="project" value="UniProtKB-KW"/>
</dbReference>
<evidence type="ECO:0000256" key="1">
    <source>
        <dbReference type="ARBA" id="ARBA00022801"/>
    </source>
</evidence>
<evidence type="ECO:0000256" key="2">
    <source>
        <dbReference type="ARBA" id="ARBA00023316"/>
    </source>
</evidence>
<dbReference type="Gene3D" id="3.40.630.40">
    <property type="entry name" value="Zn-dependent exopeptidases"/>
    <property type="match status" value="1"/>
</dbReference>
<dbReference type="InterPro" id="IPR002508">
    <property type="entry name" value="MurNAc-LAA_cat"/>
</dbReference>
<dbReference type="STRING" id="89093.SAMN04488558_101359"/>
<dbReference type="PANTHER" id="PTHR30404:SF7">
    <property type="entry name" value="CELL WALL AMIDASE LYTH-RELATED"/>
    <property type="match status" value="1"/>
</dbReference>
<keyword evidence="3" id="KW-0472">Membrane</keyword>
<dbReference type="Gene3D" id="2.30.30.40">
    <property type="entry name" value="SH3 Domains"/>
    <property type="match status" value="1"/>
</dbReference>
<name>A0A1H8ZWX9_9LACT</name>
<keyword evidence="6" id="KW-1185">Reference proteome</keyword>
<evidence type="ECO:0000313" key="6">
    <source>
        <dbReference type="Proteomes" id="UP000198833"/>
    </source>
</evidence>
<evidence type="ECO:0000259" key="4">
    <source>
        <dbReference type="SMART" id="SM00646"/>
    </source>
</evidence>
<dbReference type="GO" id="GO:0009253">
    <property type="term" value="P:peptidoglycan catabolic process"/>
    <property type="evidence" value="ECO:0007669"/>
    <property type="project" value="InterPro"/>
</dbReference>
<dbReference type="InterPro" id="IPR050695">
    <property type="entry name" value="N-acetylmuramoyl_amidase_3"/>
</dbReference>
<sequence length="448" mass="50764">MTQFLRQPSKINTQRLPLFISLILLVIPLILINFLFVQETLQIQRTNTVLRENPASDSKAVYSLKDQEVVQVLKEDHQWLLIRTLDHQQGWLAKWYLNNESLQADSPLKAKVRQTTPFYQKASQDSQVLGEFETGQILDLNQESLGWSRVQYDNAYVFVPTNQLEILSEEQVQSQMPDQDQEPMSEKEIVKVRVANQGAFDQPSSYGQVIYNPSLQEEFEFISDEIDVDGNEWYLVKNSAGVQMYIEARISAFVSDSKNHSTDTPARALKDATIVIDPGHGGEDVGALNSDVIFEKDFNLNTSLGLKDALEKAGAKVIMTRESDQWVDLAERSAISNQTDADIFLSIHYDASSDPSWNGTTTYYFHEADYDLAVAMNTELKGLPLANVGASFGNYQVIRENHHPALLLELGYLSNAEDLRTVQQKDFNDKVYQAIINGLDNYLKLRQP</sequence>
<dbReference type="AlphaFoldDB" id="A0A1H8ZWX9"/>
<dbReference type="GO" id="GO:0030288">
    <property type="term" value="C:outer membrane-bounded periplasmic space"/>
    <property type="evidence" value="ECO:0007669"/>
    <property type="project" value="TreeGrafter"/>
</dbReference>
<dbReference type="OrthoDB" id="9806267at2"/>
<dbReference type="Pfam" id="PF01520">
    <property type="entry name" value="Amidase_3"/>
    <property type="match status" value="1"/>
</dbReference>
<protein>
    <submittedName>
        <fullName evidence="5">N-acetylmuramoyl-L-alanine amidase</fullName>
    </submittedName>
</protein>
<dbReference type="Pfam" id="PF08239">
    <property type="entry name" value="SH3_3"/>
    <property type="match status" value="1"/>
</dbReference>